<dbReference type="InterPro" id="IPR044993">
    <property type="entry name" value="BXL"/>
</dbReference>
<dbReference type="SUPFAM" id="SSF51445">
    <property type="entry name" value="(Trans)glycosidases"/>
    <property type="match status" value="1"/>
</dbReference>
<dbReference type="SUPFAM" id="SSF52279">
    <property type="entry name" value="Beta-D-glucan exohydrolase, C-terminal domain"/>
    <property type="match status" value="1"/>
</dbReference>
<dbReference type="InterPro" id="IPR026891">
    <property type="entry name" value="Fn3-like"/>
</dbReference>
<evidence type="ECO:0000313" key="7">
    <source>
        <dbReference type="Proteomes" id="UP000784286"/>
    </source>
</evidence>
<dbReference type="GO" id="GO:0008422">
    <property type="term" value="F:beta-glucosidase activity"/>
    <property type="evidence" value="ECO:0007669"/>
    <property type="project" value="UniProtKB-ARBA"/>
</dbReference>
<dbReference type="AlphaFoldDB" id="A0A948TMJ5"/>
<dbReference type="Gene3D" id="3.20.20.300">
    <property type="entry name" value="Glycoside hydrolase, family 3, N-terminal domain"/>
    <property type="match status" value="1"/>
</dbReference>
<dbReference type="InterPro" id="IPR017853">
    <property type="entry name" value="GH"/>
</dbReference>
<evidence type="ECO:0000256" key="3">
    <source>
        <dbReference type="ARBA" id="ARBA00022801"/>
    </source>
</evidence>
<organism evidence="6 7">
    <name type="scientific">Candidatus Phocaeicola excrementipullorum</name>
    <dbReference type="NCBI Taxonomy" id="2838731"/>
    <lineage>
        <taxon>Bacteria</taxon>
        <taxon>Pseudomonadati</taxon>
        <taxon>Bacteroidota</taxon>
        <taxon>Bacteroidia</taxon>
        <taxon>Bacteroidales</taxon>
        <taxon>Bacteroidaceae</taxon>
        <taxon>Phocaeicola</taxon>
    </lineage>
</organism>
<evidence type="ECO:0000256" key="1">
    <source>
        <dbReference type="ARBA" id="ARBA00005336"/>
    </source>
</evidence>
<dbReference type="Pfam" id="PF00933">
    <property type="entry name" value="Glyco_hydro_3"/>
    <property type="match status" value="1"/>
</dbReference>
<keyword evidence="2 4" id="KW-0732">Signal</keyword>
<keyword evidence="3 6" id="KW-0378">Hydrolase</keyword>
<evidence type="ECO:0000313" key="6">
    <source>
        <dbReference type="EMBL" id="MBU3855710.1"/>
    </source>
</evidence>
<dbReference type="InterPro" id="IPR008969">
    <property type="entry name" value="CarboxyPept-like_regulatory"/>
</dbReference>
<dbReference type="InterPro" id="IPR013783">
    <property type="entry name" value="Ig-like_fold"/>
</dbReference>
<dbReference type="Pfam" id="PF01915">
    <property type="entry name" value="Glyco_hydro_3_C"/>
    <property type="match status" value="1"/>
</dbReference>
<dbReference type="PANTHER" id="PTHR42721:SF3">
    <property type="entry name" value="BETA-D-XYLOSIDASE 5-RELATED"/>
    <property type="match status" value="1"/>
</dbReference>
<accession>A0A948TMJ5</accession>
<reference evidence="6" key="1">
    <citation type="journal article" date="2021" name="PeerJ">
        <title>Extensive microbial diversity within the chicken gut microbiome revealed by metagenomics and culture.</title>
        <authorList>
            <person name="Gilroy R."/>
            <person name="Ravi A."/>
            <person name="Getino M."/>
            <person name="Pursley I."/>
            <person name="Horton D.L."/>
            <person name="Alikhan N.F."/>
            <person name="Baker D."/>
            <person name="Gharbi K."/>
            <person name="Hall N."/>
            <person name="Watson M."/>
            <person name="Adriaenssens E.M."/>
            <person name="Foster-Nyarko E."/>
            <person name="Jarju S."/>
            <person name="Secka A."/>
            <person name="Antonio M."/>
            <person name="Oren A."/>
            <person name="Chaudhuri R.R."/>
            <person name="La Ragione R."/>
            <person name="Hildebrand F."/>
            <person name="Pallen M.J."/>
        </authorList>
    </citation>
    <scope>NUCLEOTIDE SEQUENCE</scope>
    <source>
        <strain evidence="6">8470</strain>
    </source>
</reference>
<feature type="chain" id="PRO_5037766427" evidence="4">
    <location>
        <begin position="26"/>
        <end position="866"/>
    </location>
</feature>
<dbReference type="PANTHER" id="PTHR42721">
    <property type="entry name" value="SUGAR HYDROLASE-RELATED"/>
    <property type="match status" value="1"/>
</dbReference>
<dbReference type="GO" id="GO:0046556">
    <property type="term" value="F:alpha-L-arabinofuranosidase activity"/>
    <property type="evidence" value="ECO:0007669"/>
    <property type="project" value="TreeGrafter"/>
</dbReference>
<protein>
    <submittedName>
        <fullName evidence="6">Glycoside hydrolase family 3 C-terminal domain-containing protein</fullName>
    </submittedName>
</protein>
<dbReference type="SMART" id="SM01217">
    <property type="entry name" value="Fn3_like"/>
    <property type="match status" value="1"/>
</dbReference>
<proteinExistence type="inferred from homology"/>
<dbReference type="InterPro" id="IPR036881">
    <property type="entry name" value="Glyco_hydro_3_C_sf"/>
</dbReference>
<dbReference type="Gene3D" id="3.40.50.1700">
    <property type="entry name" value="Glycoside hydrolase family 3 C-terminal domain"/>
    <property type="match status" value="1"/>
</dbReference>
<evidence type="ECO:0000256" key="4">
    <source>
        <dbReference type="SAM" id="SignalP"/>
    </source>
</evidence>
<dbReference type="PRINTS" id="PR00133">
    <property type="entry name" value="GLHYDRLASE3"/>
</dbReference>
<feature type="signal peptide" evidence="4">
    <location>
        <begin position="1"/>
        <end position="25"/>
    </location>
</feature>
<dbReference type="GO" id="GO:0031222">
    <property type="term" value="P:arabinan catabolic process"/>
    <property type="evidence" value="ECO:0007669"/>
    <property type="project" value="TreeGrafter"/>
</dbReference>
<dbReference type="FunFam" id="3.40.50.1700:FF:000009">
    <property type="entry name" value="Periplasmic beta-glucosidase"/>
    <property type="match status" value="1"/>
</dbReference>
<gene>
    <name evidence="6" type="ORF">H9928_03980</name>
</gene>
<comment type="caution">
    <text evidence="6">The sequence shown here is derived from an EMBL/GenBank/DDBJ whole genome shotgun (WGS) entry which is preliminary data.</text>
</comment>
<reference evidence="6" key="2">
    <citation type="submission" date="2021-04" db="EMBL/GenBank/DDBJ databases">
        <authorList>
            <person name="Gilroy R."/>
        </authorList>
    </citation>
    <scope>NUCLEOTIDE SEQUENCE</scope>
    <source>
        <strain evidence="6">8470</strain>
    </source>
</reference>
<dbReference type="InterPro" id="IPR001764">
    <property type="entry name" value="Glyco_hydro_3_N"/>
</dbReference>
<dbReference type="InterPro" id="IPR036962">
    <property type="entry name" value="Glyco_hydro_3_N_sf"/>
</dbReference>
<dbReference type="SUPFAM" id="SSF49464">
    <property type="entry name" value="Carboxypeptidase regulatory domain-like"/>
    <property type="match status" value="1"/>
</dbReference>
<dbReference type="EMBL" id="JAHLFJ010000040">
    <property type="protein sequence ID" value="MBU3855710.1"/>
    <property type="molecule type" value="Genomic_DNA"/>
</dbReference>
<evidence type="ECO:0000256" key="2">
    <source>
        <dbReference type="ARBA" id="ARBA00022729"/>
    </source>
</evidence>
<dbReference type="Pfam" id="PF13715">
    <property type="entry name" value="CarbopepD_reg_2"/>
    <property type="match status" value="1"/>
</dbReference>
<dbReference type="Gene3D" id="2.60.40.10">
    <property type="entry name" value="Immunoglobulins"/>
    <property type="match status" value="1"/>
</dbReference>
<dbReference type="Proteomes" id="UP000784286">
    <property type="component" value="Unassembled WGS sequence"/>
</dbReference>
<dbReference type="InterPro" id="IPR002772">
    <property type="entry name" value="Glyco_hydro_3_C"/>
</dbReference>
<name>A0A948TMJ5_9BACT</name>
<evidence type="ECO:0000259" key="5">
    <source>
        <dbReference type="SMART" id="SM01217"/>
    </source>
</evidence>
<dbReference type="GO" id="GO:0045493">
    <property type="term" value="P:xylan catabolic process"/>
    <property type="evidence" value="ECO:0007669"/>
    <property type="project" value="InterPro"/>
</dbReference>
<sequence>MKKTYPILRLALAAFISTAPILSYAQPTPIYKDPSQPIEARVQDLLGRMTIEEKTAQLRHIHEGSILNDDRTLNLDKMKNIIGTLGWGAVEGLTLTGTEMARYTRQIQQYCIENTRLGIPIFTVSESLHGAVQDGATIFPQAVALGCTFNPGLAYQMTKAISGELKAMGVNQVLSPVIDVIHELRWGRVEESFGEDPFLVSQMGVHEINGYIDGGISPMLKVLGPHGIPTSGLNLASTEAGERDLREFYLKPYEVAVKRTGVNAVMTAYNSTNRIPNTASKWLLTDLLRTEWGFKGYTYSDWGAVSMLYSFHKVAADAEEAAKMALEAGTDLEASSACYARIPEMVRSGKLDIKYVDQACSRVLYAKFKAGLFENPYGLPLEEYDAKVHTEEHIALSRRISEESVVLAKNDNNLLPLDINSLRSIAVIGPNANQVQFGDYTWSRDNKDGITPLQGIRNLAGNRLDVHYAAGCDLVSDNRSGFAEAVAAAKKSDVVLLFMGSASASLARDYSNCTCGEGYDLTDLNLTGVQGDLIKEIYATGKPVVLIMATGRPFSIAWEKEHIPAILFQWYGGEREGEVIADILFGKVNPSGSFCYSIPQSVGHLPVHYNRLPSDKGFYRSPGRINRPGRDYVFSDPEPLWAFGHGLSYSHFEYGDVRFNKNTYSLTDTVHIRVNVKNTSAIEGKSTVQVYVRDLVSSVVMPAKQLKGFAKVTVPASGNATAEIAVPVDELGLYDKNMQYAVEPGDFEFMIGTASDNIFFKKTLHVGEKQDKMEKKALPQAEVTPTAKGKSMTVRGIVRDVQAKALDNVQVSMKGEKGSVSTNEKGEYTIRATSAGTLVFNKKGYETKELEVKAQNTLNVTLSNKF</sequence>
<dbReference type="Pfam" id="PF14310">
    <property type="entry name" value="Fn3-like"/>
    <property type="match status" value="1"/>
</dbReference>
<dbReference type="FunFam" id="2.60.40.10:FF:000495">
    <property type="entry name" value="Periplasmic beta-glucosidase"/>
    <property type="match status" value="1"/>
</dbReference>
<feature type="domain" description="Fibronectin type III-like" evidence="5">
    <location>
        <begin position="686"/>
        <end position="755"/>
    </location>
</feature>
<dbReference type="Gene3D" id="2.60.40.1120">
    <property type="entry name" value="Carboxypeptidase-like, regulatory domain"/>
    <property type="match status" value="1"/>
</dbReference>
<dbReference type="GO" id="GO:0009044">
    <property type="term" value="F:xylan 1,4-beta-xylosidase activity"/>
    <property type="evidence" value="ECO:0007669"/>
    <property type="project" value="InterPro"/>
</dbReference>
<comment type="similarity">
    <text evidence="1">Belongs to the glycosyl hydrolase 3 family.</text>
</comment>